<evidence type="ECO:0000313" key="1">
    <source>
        <dbReference type="EMBL" id="MBA2875971.1"/>
    </source>
</evidence>
<evidence type="ECO:0000313" key="2">
    <source>
        <dbReference type="Proteomes" id="UP000523087"/>
    </source>
</evidence>
<reference evidence="1 2" key="1">
    <citation type="submission" date="2020-07" db="EMBL/GenBank/DDBJ databases">
        <title>Genomic Encyclopedia of Type Strains, Phase IV (KMG-IV): sequencing the most valuable type-strain genomes for metagenomic binning, comparative biology and taxonomic classification.</title>
        <authorList>
            <person name="Goeker M."/>
        </authorList>
    </citation>
    <scope>NUCLEOTIDE SEQUENCE [LARGE SCALE GENOMIC DNA]</scope>
    <source>
        <strain evidence="1 2">DSM 15730</strain>
    </source>
</reference>
<protein>
    <recommendedName>
        <fullName evidence="3">Fur-regulated basic protein FbpA</fullName>
    </recommendedName>
</protein>
<gene>
    <name evidence="1" type="ORF">HNR31_002765</name>
</gene>
<organism evidence="1 2">
    <name type="scientific">Thermaerobacillus caldiproteolyticus</name>
    <dbReference type="NCBI Taxonomy" id="247480"/>
    <lineage>
        <taxon>Bacteria</taxon>
        <taxon>Bacillati</taxon>
        <taxon>Bacillota</taxon>
        <taxon>Bacilli</taxon>
        <taxon>Bacillales</taxon>
        <taxon>Anoxybacillaceae</taxon>
        <taxon>Thermaerobacillus</taxon>
    </lineage>
</organism>
<dbReference type="Proteomes" id="UP000523087">
    <property type="component" value="Unassembled WGS sequence"/>
</dbReference>
<accession>A0A7V9Z8L8</accession>
<dbReference type="EMBL" id="JACDUT010000008">
    <property type="protein sequence ID" value="MBA2875971.1"/>
    <property type="molecule type" value="Genomic_DNA"/>
</dbReference>
<proteinExistence type="predicted"/>
<dbReference type="AlphaFoldDB" id="A0A7V9Z8L8"/>
<dbReference type="Pfam" id="PF13076">
    <property type="entry name" value="Fur_reg_FbpA"/>
    <property type="match status" value="1"/>
</dbReference>
<name>A0A7V9Z8L8_9BACL</name>
<dbReference type="RefSeq" id="WP_181556724.1">
    <property type="nucleotide sequence ID" value="NZ_CP064060.1"/>
</dbReference>
<evidence type="ECO:0008006" key="3">
    <source>
        <dbReference type="Google" id="ProtNLM"/>
    </source>
</evidence>
<comment type="caution">
    <text evidence="1">The sequence shown here is derived from an EMBL/GenBank/DDBJ whole genome shotgun (WGS) entry which is preliminary data.</text>
</comment>
<sequence length="58" mass="7003">MGKLIRTAIIKQKQFYIYKLLKTGLFPDANALRQWTVSELRREYERYGLQQKKKRGNN</sequence>
<keyword evidence="2" id="KW-1185">Reference proteome</keyword>
<dbReference type="InterPro" id="IPR025072">
    <property type="entry name" value="Fur_reg_FbpA"/>
</dbReference>